<evidence type="ECO:0000313" key="8">
    <source>
        <dbReference type="Proteomes" id="UP000236592"/>
    </source>
</evidence>
<dbReference type="Gene3D" id="1.50.10.100">
    <property type="entry name" value="Chondroitin AC/alginate lyase"/>
    <property type="match status" value="1"/>
</dbReference>
<keyword evidence="2" id="KW-0732">Signal</keyword>
<dbReference type="InterPro" id="IPR012480">
    <property type="entry name" value="Hepar_II_III_C"/>
</dbReference>
<evidence type="ECO:0000313" key="7">
    <source>
        <dbReference type="EMBL" id="AUS04907.1"/>
    </source>
</evidence>
<dbReference type="SUPFAM" id="SSF48230">
    <property type="entry name" value="Chondroitin AC/alginate lyase"/>
    <property type="match status" value="1"/>
</dbReference>
<gene>
    <name evidence="7" type="ORF">C1A40_05220</name>
</gene>
<name>A0A2I7SG76_9FLAO</name>
<feature type="domain" description="Heparinase II/III-like C-terminal" evidence="6">
    <location>
        <begin position="393"/>
        <end position="565"/>
    </location>
</feature>
<dbReference type="AlphaFoldDB" id="A0A2I7SG76"/>
<keyword evidence="8" id="KW-1185">Reference proteome</keyword>
<dbReference type="EMBL" id="CP025938">
    <property type="protein sequence ID" value="AUS04907.1"/>
    <property type="molecule type" value="Genomic_DNA"/>
</dbReference>
<protein>
    <submittedName>
        <fullName evidence="7">Heparinase</fullName>
    </submittedName>
</protein>
<comment type="subcellular location">
    <subcellularLocation>
        <location evidence="1">Periplasm</location>
    </subcellularLocation>
</comment>
<evidence type="ECO:0000256" key="3">
    <source>
        <dbReference type="ARBA" id="ARBA00022764"/>
    </source>
</evidence>
<dbReference type="Pfam" id="PF07940">
    <property type="entry name" value="Hepar_II_III_C"/>
    <property type="match status" value="1"/>
</dbReference>
<dbReference type="GO" id="GO:0042597">
    <property type="term" value="C:periplasmic space"/>
    <property type="evidence" value="ECO:0007669"/>
    <property type="project" value="UniProtKB-SubCell"/>
</dbReference>
<organism evidence="7 8">
    <name type="scientific">Pseudotamlana carrageenivorans</name>
    <dbReference type="NCBI Taxonomy" id="2069432"/>
    <lineage>
        <taxon>Bacteria</taxon>
        <taxon>Pseudomonadati</taxon>
        <taxon>Bacteroidota</taxon>
        <taxon>Flavobacteriia</taxon>
        <taxon>Flavobacteriales</taxon>
        <taxon>Flavobacteriaceae</taxon>
        <taxon>Pseudotamlana</taxon>
    </lineage>
</organism>
<dbReference type="GO" id="GO:0016829">
    <property type="term" value="F:lyase activity"/>
    <property type="evidence" value="ECO:0007669"/>
    <property type="project" value="UniProtKB-KW"/>
</dbReference>
<sequence>MFSCKIQNETSYKKEAATHLGSHPKLIITKAGVEQIRKELGHIPIFDASVQIAKEEVDAEMALGIDTPIPKDFSGGYTHERHKRNFFMLEKAGLLYQILNDEKYAKYVKDMLFQYEAMYKDLPVHPQTRSYARGKLFWQCLNDSNWLVYASQGYDCIYDYLSAEERAQLENNLFRPFADFISIENPQFYNRVHNHSTWGNAAVGMIALVMGDDDLLHRALYGIENDGIDADAKDNDGGYIKNEDGKAGFLANLEEPFSPDGYYTEGPYYQRYAMYPFLIFSEALNNVKPELKIFEHKNGVILKAVNALLNLSDADGDFFPLNDGQKGMSYYSKELVTAVDIAYLHGLKNPELLSIAEKQNRVLLDDSGLAVALGIKEGVAKPFEKKSVNFSDGPQGKQGGVAVLRDGDVEVVFKYAAQGLSHGHYDKLSFSMYETGEEILQDYGLARFVNIEQKGGGNYLKENKTWAKQSIAHNTLIQNEESHFQGKYDIGSQHHSVLNFYDFNNDRIKVVSAHETNAYPGTVLNRTMALIRDANFEKPYVLDIMAVTSNQTNQYDFPYYYFGQVMETNFEYTTPEILKPLGTKNGYQHLFVEGHGKANNGNVKFSWYHAGRFHTLTTVTNAQDDIYFTRIGAHDPDFNLRKEPGFMLRKNEAKDALFVSVIESHGSYSPVSENAVNSHSHIAEVKVIYNDNQYTAIAIKDIQGNIKTFIVCNSKVSGKEQHELVINGDTFQWTGAYYFN</sequence>
<dbReference type="OrthoDB" id="9772435at2"/>
<dbReference type="InterPro" id="IPR008929">
    <property type="entry name" value="Chondroitin_lyas"/>
</dbReference>
<evidence type="ECO:0000256" key="1">
    <source>
        <dbReference type="ARBA" id="ARBA00004418"/>
    </source>
</evidence>
<keyword evidence="4" id="KW-0456">Lyase</keyword>
<evidence type="ECO:0000256" key="4">
    <source>
        <dbReference type="ARBA" id="ARBA00023239"/>
    </source>
</evidence>
<keyword evidence="3" id="KW-0574">Periplasm</keyword>
<feature type="domain" description="Alginate lyase" evidence="5">
    <location>
        <begin position="92"/>
        <end position="316"/>
    </location>
</feature>
<evidence type="ECO:0000259" key="6">
    <source>
        <dbReference type="Pfam" id="PF07940"/>
    </source>
</evidence>
<dbReference type="PANTHER" id="PTHR39210">
    <property type="entry name" value="HEPARIN-SULFATE LYASE"/>
    <property type="match status" value="1"/>
</dbReference>
<reference evidence="8" key="1">
    <citation type="submission" date="2018-01" db="EMBL/GenBank/DDBJ databases">
        <title>Complete genome of Tamlana sp. UJ94.</title>
        <authorList>
            <person name="Jung J."/>
            <person name="Chung D."/>
            <person name="Bae S.S."/>
            <person name="Baek K."/>
        </authorList>
    </citation>
    <scope>NUCLEOTIDE SEQUENCE [LARGE SCALE GENOMIC DNA]</scope>
    <source>
        <strain evidence="8">UJ94</strain>
    </source>
</reference>
<evidence type="ECO:0000256" key="2">
    <source>
        <dbReference type="ARBA" id="ARBA00022729"/>
    </source>
</evidence>
<dbReference type="PANTHER" id="PTHR39210:SF1">
    <property type="entry name" value="HEPARIN-SULFATE LYASE"/>
    <property type="match status" value="1"/>
</dbReference>
<proteinExistence type="predicted"/>
<evidence type="ECO:0000259" key="5">
    <source>
        <dbReference type="Pfam" id="PF05426"/>
    </source>
</evidence>
<dbReference type="Pfam" id="PF05426">
    <property type="entry name" value="Alginate_lyase"/>
    <property type="match status" value="1"/>
</dbReference>
<accession>A0A2I7SG76</accession>
<dbReference type="InterPro" id="IPR008397">
    <property type="entry name" value="Alginate_lyase_dom"/>
</dbReference>
<dbReference type="Proteomes" id="UP000236592">
    <property type="component" value="Chromosome"/>
</dbReference>
<dbReference type="Gene3D" id="2.70.98.70">
    <property type="match status" value="1"/>
</dbReference>
<dbReference type="KEGG" id="taj:C1A40_05220"/>